<dbReference type="Proteomes" id="UP000034544">
    <property type="component" value="Unassembled WGS sequence"/>
</dbReference>
<dbReference type="Gene3D" id="3.40.50.360">
    <property type="match status" value="1"/>
</dbReference>
<name>A0A0G0YB59_UNCKA</name>
<comment type="caution">
    <text evidence="2">The sequence shown here is derived from an EMBL/GenBank/DDBJ whole genome shotgun (WGS) entry which is preliminary data.</text>
</comment>
<proteinExistence type="predicted"/>
<accession>A0A0G0YB59</accession>
<feature type="domain" description="Flavodoxin-like" evidence="1">
    <location>
        <begin position="1"/>
        <end position="146"/>
    </location>
</feature>
<evidence type="ECO:0000259" key="1">
    <source>
        <dbReference type="PROSITE" id="PS50902"/>
    </source>
</evidence>
<dbReference type="SUPFAM" id="SSF52218">
    <property type="entry name" value="Flavoproteins"/>
    <property type="match status" value="1"/>
</dbReference>
<dbReference type="Pfam" id="PF00258">
    <property type="entry name" value="Flavodoxin_1"/>
    <property type="match status" value="1"/>
</dbReference>
<gene>
    <name evidence="2" type="ORF">UU59_C0020G0009</name>
</gene>
<reference evidence="2 3" key="1">
    <citation type="journal article" date="2015" name="Nature">
        <title>rRNA introns, odd ribosomes, and small enigmatic genomes across a large radiation of phyla.</title>
        <authorList>
            <person name="Brown C.T."/>
            <person name="Hug L.A."/>
            <person name="Thomas B.C."/>
            <person name="Sharon I."/>
            <person name="Castelle C.J."/>
            <person name="Singh A."/>
            <person name="Wilkins M.J."/>
            <person name="Williams K.H."/>
            <person name="Banfield J.F."/>
        </authorList>
    </citation>
    <scope>NUCLEOTIDE SEQUENCE [LARGE SCALE GENOMIC DNA]</scope>
</reference>
<organism evidence="2 3">
    <name type="scientific">candidate division WWE3 bacterium GW2011_GWE1_41_27</name>
    <dbReference type="NCBI Taxonomy" id="1619131"/>
    <lineage>
        <taxon>Bacteria</taxon>
        <taxon>Katanobacteria</taxon>
    </lineage>
</organism>
<dbReference type="EMBL" id="LCBF01000020">
    <property type="protein sequence ID" value="KKS06816.1"/>
    <property type="molecule type" value="Genomic_DNA"/>
</dbReference>
<dbReference type="AlphaFoldDB" id="A0A0G0YB59"/>
<evidence type="ECO:0000313" key="2">
    <source>
        <dbReference type="EMBL" id="KKS06816.1"/>
    </source>
</evidence>
<dbReference type="InterPro" id="IPR008254">
    <property type="entry name" value="Flavodoxin/NO_synth"/>
</dbReference>
<sequence>MYGNTKKIAGAIANCFDSTHKTNLLIAGDFTSQNLIDAELLIVGTPTQGGRPTENIQEFLEQLPMNSLQGIKVAAFDTRFSENGQNFALRMLLRTVGYAAPRIIDELKIKGGNVIASPEGFIVSRKEGPLAENELERAKTWAAKLPTL</sequence>
<dbReference type="InterPro" id="IPR029039">
    <property type="entry name" value="Flavoprotein-like_sf"/>
</dbReference>
<protein>
    <submittedName>
        <fullName evidence="2">Flavodoxin/nitric oxide synthase</fullName>
    </submittedName>
</protein>
<dbReference type="PROSITE" id="PS50902">
    <property type="entry name" value="FLAVODOXIN_LIKE"/>
    <property type="match status" value="1"/>
</dbReference>
<evidence type="ECO:0000313" key="3">
    <source>
        <dbReference type="Proteomes" id="UP000034544"/>
    </source>
</evidence>
<dbReference type="GO" id="GO:0010181">
    <property type="term" value="F:FMN binding"/>
    <property type="evidence" value="ECO:0007669"/>
    <property type="project" value="InterPro"/>
</dbReference>